<dbReference type="InParanoid" id="A0A168R240"/>
<dbReference type="AlphaFoldDB" id="A0A168R240"/>
<dbReference type="PANTHER" id="PTHR21021:SF16">
    <property type="entry name" value="TIP41-LIKE PROTEIN"/>
    <property type="match status" value="1"/>
</dbReference>
<dbReference type="InterPro" id="IPR051330">
    <property type="entry name" value="Phosphatase_reg/MetRdx"/>
</dbReference>
<feature type="region of interest" description="Disordered" evidence="2">
    <location>
        <begin position="61"/>
        <end position="93"/>
    </location>
</feature>
<feature type="region of interest" description="Disordered" evidence="2">
    <location>
        <begin position="1"/>
        <end position="34"/>
    </location>
</feature>
<organism evidence="3">
    <name type="scientific">Absidia glauca</name>
    <name type="common">Pin mould</name>
    <dbReference type="NCBI Taxonomy" id="4829"/>
    <lineage>
        <taxon>Eukaryota</taxon>
        <taxon>Fungi</taxon>
        <taxon>Fungi incertae sedis</taxon>
        <taxon>Mucoromycota</taxon>
        <taxon>Mucoromycotina</taxon>
        <taxon>Mucoromycetes</taxon>
        <taxon>Mucorales</taxon>
        <taxon>Cunninghamellaceae</taxon>
        <taxon>Absidia</taxon>
    </lineage>
</organism>
<keyword evidence="4" id="KW-1185">Reference proteome</keyword>
<dbReference type="EMBL" id="LT554489">
    <property type="protein sequence ID" value="SAM05970.1"/>
    <property type="molecule type" value="Genomic_DNA"/>
</dbReference>
<dbReference type="GO" id="GO:0031929">
    <property type="term" value="P:TOR signaling"/>
    <property type="evidence" value="ECO:0007669"/>
    <property type="project" value="TreeGrafter"/>
</dbReference>
<accession>A0A168R240</accession>
<dbReference type="GO" id="GO:0005829">
    <property type="term" value="C:cytosol"/>
    <property type="evidence" value="ECO:0007669"/>
    <property type="project" value="TreeGrafter"/>
</dbReference>
<name>A0A168R240_ABSGL</name>
<feature type="compositionally biased region" description="Basic residues" evidence="2">
    <location>
        <begin position="10"/>
        <end position="31"/>
    </location>
</feature>
<reference evidence="3" key="1">
    <citation type="submission" date="2016-04" db="EMBL/GenBank/DDBJ databases">
        <authorList>
            <person name="Evans L.H."/>
            <person name="Alamgir A."/>
            <person name="Owens N."/>
            <person name="Weber N.D."/>
            <person name="Virtaneva K."/>
            <person name="Barbian K."/>
            <person name="Babar A."/>
            <person name="Rosenke K."/>
        </authorList>
    </citation>
    <scope>NUCLEOTIDE SEQUENCE [LARGE SCALE GENOMIC DNA]</scope>
    <source>
        <strain evidence="3">CBS 101.48</strain>
    </source>
</reference>
<dbReference type="STRING" id="4829.A0A168R240"/>
<evidence type="ECO:0008006" key="5">
    <source>
        <dbReference type="Google" id="ProtNLM"/>
    </source>
</evidence>
<gene>
    <name evidence="3" type="primary">ABSGL_11846.1 scaffold 12357</name>
</gene>
<evidence type="ECO:0000256" key="2">
    <source>
        <dbReference type="SAM" id="MobiDB-lite"/>
    </source>
</evidence>
<dbReference type="Proteomes" id="UP000078561">
    <property type="component" value="Unassembled WGS sequence"/>
</dbReference>
<dbReference type="Pfam" id="PF04176">
    <property type="entry name" value="TIP41"/>
    <property type="match status" value="1"/>
</dbReference>
<dbReference type="FunCoup" id="A0A168R240">
    <property type="interactions" value="729"/>
</dbReference>
<proteinExistence type="inferred from homology"/>
<sequence>MGDIKPWSSCRHRHRRRRYRRHRRSQSKVKKKLDQCKKLKLPFVRRRRRRIHFGVDEKLKSEEEVKKRQRQRIDGKNNSYGPKPEFENSAGAANLPSPNPLGTLFFLSFFAPFTQMSFKLLKEGNPRSGLIQGITCEGWTIKSKKAPICNSSEIDKFQKDVGIPPPEMIFGNNYVELTNGSLKYTWNTMEALAMVDSSAGSSEYIKVSYAKEWSSKSDTDQDWEKVDEPVINVERLQQKEPILFYDENILYEDELADNGTAVLSVRMRVMPSCFLILQRFFLRVDDVLFRINDTRLYHEFGSPYLVREYISKEDHYKNIRKKLGDSDVGLLNDANWIASIIPNDHITVLERDRIRIA</sequence>
<dbReference type="OrthoDB" id="10253878at2759"/>
<feature type="compositionally biased region" description="Basic and acidic residues" evidence="2">
    <location>
        <begin position="61"/>
        <end position="75"/>
    </location>
</feature>
<comment type="similarity">
    <text evidence="1">Belongs to the TIP41 family.</text>
</comment>
<evidence type="ECO:0000313" key="3">
    <source>
        <dbReference type="EMBL" id="SAM05970.1"/>
    </source>
</evidence>
<dbReference type="InterPro" id="IPR007303">
    <property type="entry name" value="TIP41-like"/>
</dbReference>
<evidence type="ECO:0000256" key="1">
    <source>
        <dbReference type="ARBA" id="ARBA00006658"/>
    </source>
</evidence>
<protein>
    <recommendedName>
        <fullName evidence="5">TIP41-like protein</fullName>
    </recommendedName>
</protein>
<evidence type="ECO:0000313" key="4">
    <source>
        <dbReference type="Proteomes" id="UP000078561"/>
    </source>
</evidence>
<dbReference type="PANTHER" id="PTHR21021">
    <property type="entry name" value="GAF/PUTATIVE CYTOSKELETAL PROTEIN"/>
    <property type="match status" value="1"/>
</dbReference>